<feature type="non-terminal residue" evidence="2">
    <location>
        <position position="165"/>
    </location>
</feature>
<sequence>NDEVKRLMALKEYSILDSEQEEKFERITALASRIFEVPICLVSLVDIGRQWFMSNRGLGDVRETSRQVSFCAHAILSSNDVFIVPDTHLDPRFISNGLVTGPPFIRFYAGVPLVSPEGFKLGTFCIIDTKPREEGLTLNGKQNIRELAEMVMDIMVNRKQEMERI</sequence>
<proteinExistence type="predicted"/>
<dbReference type="Pfam" id="PF01590">
    <property type="entry name" value="GAF"/>
    <property type="match status" value="1"/>
</dbReference>
<feature type="non-terminal residue" evidence="2">
    <location>
        <position position="1"/>
    </location>
</feature>
<reference evidence="2 3" key="2">
    <citation type="journal article" date="2008" name="Nature">
        <title>The Phaeodactylum genome reveals the evolutionary history of diatom genomes.</title>
        <authorList>
            <person name="Bowler C."/>
            <person name="Allen A.E."/>
            <person name="Badger J.H."/>
            <person name="Grimwood J."/>
            <person name="Jabbari K."/>
            <person name="Kuo A."/>
            <person name="Maheswari U."/>
            <person name="Martens C."/>
            <person name="Maumus F."/>
            <person name="Otillar R.P."/>
            <person name="Rayko E."/>
            <person name="Salamov A."/>
            <person name="Vandepoele K."/>
            <person name="Beszteri B."/>
            <person name="Gruber A."/>
            <person name="Heijde M."/>
            <person name="Katinka M."/>
            <person name="Mock T."/>
            <person name="Valentin K."/>
            <person name="Verret F."/>
            <person name="Berges J.A."/>
            <person name="Brownlee C."/>
            <person name="Cadoret J.P."/>
            <person name="Chiovitti A."/>
            <person name="Choi C.J."/>
            <person name="Coesel S."/>
            <person name="De Martino A."/>
            <person name="Detter J.C."/>
            <person name="Durkin C."/>
            <person name="Falciatore A."/>
            <person name="Fournet J."/>
            <person name="Haruta M."/>
            <person name="Huysman M.J."/>
            <person name="Jenkins B.D."/>
            <person name="Jiroutova K."/>
            <person name="Jorgensen R.E."/>
            <person name="Joubert Y."/>
            <person name="Kaplan A."/>
            <person name="Kroger N."/>
            <person name="Kroth P.G."/>
            <person name="La Roche J."/>
            <person name="Lindquist E."/>
            <person name="Lommer M."/>
            <person name="Martin-Jezequel V."/>
            <person name="Lopez P.J."/>
            <person name="Lucas S."/>
            <person name="Mangogna M."/>
            <person name="McGinnis K."/>
            <person name="Medlin L.K."/>
            <person name="Montsant A."/>
            <person name="Oudot-Le Secq M.P."/>
            <person name="Napoli C."/>
            <person name="Obornik M."/>
            <person name="Parker M.S."/>
            <person name="Petit J.L."/>
            <person name="Porcel B.M."/>
            <person name="Poulsen N."/>
            <person name="Robison M."/>
            <person name="Rychlewski L."/>
            <person name="Rynearson T.A."/>
            <person name="Schmutz J."/>
            <person name="Shapiro H."/>
            <person name="Siaut M."/>
            <person name="Stanley M."/>
            <person name="Sussman M.R."/>
            <person name="Taylor A.R."/>
            <person name="Vardi A."/>
            <person name="von Dassow P."/>
            <person name="Vyverman W."/>
            <person name="Willis A."/>
            <person name="Wyrwicz L.S."/>
            <person name="Rokhsar D.S."/>
            <person name="Weissenbach J."/>
            <person name="Armbrust E.V."/>
            <person name="Green B.R."/>
            <person name="Van de Peer Y."/>
            <person name="Grigoriev I.V."/>
        </authorList>
    </citation>
    <scope>NUCLEOTIDE SEQUENCE [LARGE SCALE GENOMIC DNA]</scope>
    <source>
        <strain evidence="2 3">CCMP1335</strain>
    </source>
</reference>
<dbReference type="InterPro" id="IPR029016">
    <property type="entry name" value="GAF-like_dom_sf"/>
</dbReference>
<organism evidence="2 3">
    <name type="scientific">Thalassiosira pseudonana</name>
    <name type="common">Marine diatom</name>
    <name type="synonym">Cyclotella nana</name>
    <dbReference type="NCBI Taxonomy" id="35128"/>
    <lineage>
        <taxon>Eukaryota</taxon>
        <taxon>Sar</taxon>
        <taxon>Stramenopiles</taxon>
        <taxon>Ochrophyta</taxon>
        <taxon>Bacillariophyta</taxon>
        <taxon>Coscinodiscophyceae</taxon>
        <taxon>Thalassiosirophycidae</taxon>
        <taxon>Thalassiosirales</taxon>
        <taxon>Thalassiosiraceae</taxon>
        <taxon>Thalassiosira</taxon>
    </lineage>
</organism>
<evidence type="ECO:0000313" key="3">
    <source>
        <dbReference type="Proteomes" id="UP000001449"/>
    </source>
</evidence>
<dbReference type="HOGENOM" id="CLU_096802_4_0_1"/>
<dbReference type="STRING" id="35128.B8CFN0"/>
<dbReference type="InterPro" id="IPR003018">
    <property type="entry name" value="GAF"/>
</dbReference>
<keyword evidence="3" id="KW-1185">Reference proteome</keyword>
<dbReference type="GeneID" id="7443894"/>
<dbReference type="OMA" id="MASEICQ"/>
<dbReference type="InParanoid" id="B8CFN0"/>
<dbReference type="PANTHER" id="PTHR43102">
    <property type="entry name" value="SLR1143 PROTEIN"/>
    <property type="match status" value="1"/>
</dbReference>
<dbReference type="Gene3D" id="3.30.450.40">
    <property type="match status" value="1"/>
</dbReference>
<evidence type="ECO:0000313" key="2">
    <source>
        <dbReference type="EMBL" id="EED87658.1"/>
    </source>
</evidence>
<protein>
    <recommendedName>
        <fullName evidence="1">GAF domain-containing protein</fullName>
    </recommendedName>
</protein>
<dbReference type="SUPFAM" id="SSF55781">
    <property type="entry name" value="GAF domain-like"/>
    <property type="match status" value="1"/>
</dbReference>
<dbReference type="AlphaFoldDB" id="B8CFN0"/>
<gene>
    <name evidence="2" type="ORF">THAPSDRAFT_38732</name>
</gene>
<dbReference type="RefSeq" id="XP_002294878.1">
    <property type="nucleotide sequence ID" value="XM_002294842.1"/>
</dbReference>
<dbReference type="EMBL" id="CM000653">
    <property type="protein sequence ID" value="EED87658.1"/>
    <property type="molecule type" value="Genomic_DNA"/>
</dbReference>
<feature type="domain" description="GAF" evidence="1">
    <location>
        <begin position="21"/>
        <end position="135"/>
    </location>
</feature>
<reference evidence="2 3" key="1">
    <citation type="journal article" date="2004" name="Science">
        <title>The genome of the diatom Thalassiosira pseudonana: ecology, evolution, and metabolism.</title>
        <authorList>
            <person name="Armbrust E.V."/>
            <person name="Berges J.A."/>
            <person name="Bowler C."/>
            <person name="Green B.R."/>
            <person name="Martinez D."/>
            <person name="Putnam N.H."/>
            <person name="Zhou S."/>
            <person name="Allen A.E."/>
            <person name="Apt K.E."/>
            <person name="Bechner M."/>
            <person name="Brzezinski M.A."/>
            <person name="Chaal B.K."/>
            <person name="Chiovitti A."/>
            <person name="Davis A.K."/>
            <person name="Demarest M.S."/>
            <person name="Detter J.C."/>
            <person name="Glavina T."/>
            <person name="Goodstein D."/>
            <person name="Hadi M.Z."/>
            <person name="Hellsten U."/>
            <person name="Hildebrand M."/>
            <person name="Jenkins B.D."/>
            <person name="Jurka J."/>
            <person name="Kapitonov V.V."/>
            <person name="Kroger N."/>
            <person name="Lau W.W."/>
            <person name="Lane T.W."/>
            <person name="Larimer F.W."/>
            <person name="Lippmeier J.C."/>
            <person name="Lucas S."/>
            <person name="Medina M."/>
            <person name="Montsant A."/>
            <person name="Obornik M."/>
            <person name="Parker M.S."/>
            <person name="Palenik B."/>
            <person name="Pazour G.J."/>
            <person name="Richardson P.M."/>
            <person name="Rynearson T.A."/>
            <person name="Saito M.A."/>
            <person name="Schwartz D.C."/>
            <person name="Thamatrakoln K."/>
            <person name="Valentin K."/>
            <person name="Vardi A."/>
            <person name="Wilkerson F.P."/>
            <person name="Rokhsar D.S."/>
        </authorList>
    </citation>
    <scope>NUCLEOTIDE SEQUENCE [LARGE SCALE GENOMIC DNA]</scope>
    <source>
        <strain evidence="2 3">CCMP1335</strain>
    </source>
</reference>
<dbReference type="KEGG" id="tps:THAPSDRAFT_38732"/>
<dbReference type="PaxDb" id="35128-Thaps38732"/>
<dbReference type="Proteomes" id="UP000001449">
    <property type="component" value="Chromosome 22"/>
</dbReference>
<dbReference type="eggNOG" id="ENOG502S4AT">
    <property type="taxonomic scope" value="Eukaryota"/>
</dbReference>
<accession>B8CFN0</accession>
<evidence type="ECO:0000259" key="1">
    <source>
        <dbReference type="Pfam" id="PF01590"/>
    </source>
</evidence>
<name>B8CFN0_THAPS</name>
<dbReference type="PANTHER" id="PTHR43102:SF2">
    <property type="entry name" value="GAF DOMAIN-CONTAINING PROTEIN"/>
    <property type="match status" value="1"/>
</dbReference>